<feature type="domain" description="ATPase BadF/BadG/BcrA/BcrD type" evidence="5">
    <location>
        <begin position="22"/>
        <end position="291"/>
    </location>
</feature>
<dbReference type="Gene3D" id="3.30.420.40">
    <property type="match status" value="1"/>
</dbReference>
<protein>
    <recommendedName>
        <fullName evidence="3">N-acetyl-D-glucosamine kinase</fullName>
        <ecNumber evidence="2">2.7.1.59</ecNumber>
    </recommendedName>
    <alternativeName>
        <fullName evidence="4">GlcNAc kinase</fullName>
    </alternativeName>
</protein>
<dbReference type="Ensembl" id="ENSCCRT00000092536.2">
    <property type="protein sequence ID" value="ENSCCRP00000085183.2"/>
    <property type="gene ID" value="ENSCCRG00000046021.2"/>
</dbReference>
<dbReference type="Pfam" id="PF01869">
    <property type="entry name" value="BcrAD_BadFG"/>
    <property type="match status" value="1"/>
</dbReference>
<dbReference type="InterPro" id="IPR039758">
    <property type="entry name" value="NAGK-like"/>
</dbReference>
<dbReference type="GeneTree" id="ENSGT00510000047418"/>
<reference evidence="6" key="1">
    <citation type="submission" date="2025-08" db="UniProtKB">
        <authorList>
            <consortium name="Ensembl"/>
        </authorList>
    </citation>
    <scope>IDENTIFICATION</scope>
</reference>
<keyword evidence="7" id="KW-1185">Reference proteome</keyword>
<dbReference type="AlphaFoldDB" id="A0A8C1F245"/>
<evidence type="ECO:0000256" key="2">
    <source>
        <dbReference type="ARBA" id="ARBA00012122"/>
    </source>
</evidence>
<dbReference type="PANTHER" id="PTHR12862:SF0">
    <property type="entry name" value="N-ACETYL-D-GLUCOSAMINE KINASE"/>
    <property type="match status" value="1"/>
</dbReference>
<name>A0A8C1F245_CYPCA</name>
<evidence type="ECO:0000256" key="1">
    <source>
        <dbReference type="ARBA" id="ARBA00006198"/>
    </source>
</evidence>
<dbReference type="SUPFAM" id="SSF53067">
    <property type="entry name" value="Actin-like ATPase domain"/>
    <property type="match status" value="2"/>
</dbReference>
<comment type="similarity">
    <text evidence="1">Belongs to the eukaryotic-type N-acetylglucosamine kinase family.</text>
</comment>
<dbReference type="PANTHER" id="PTHR12862">
    <property type="entry name" value="BADF TYPE ATPASE DOMAIN-CONTAINING PROTEIN"/>
    <property type="match status" value="1"/>
</dbReference>
<evidence type="ECO:0000256" key="4">
    <source>
        <dbReference type="ARBA" id="ARBA00031123"/>
    </source>
</evidence>
<dbReference type="EC" id="2.7.1.59" evidence="2"/>
<organism evidence="6 7">
    <name type="scientific">Cyprinus carpio carpio</name>
    <dbReference type="NCBI Taxonomy" id="630221"/>
    <lineage>
        <taxon>Eukaryota</taxon>
        <taxon>Metazoa</taxon>
        <taxon>Chordata</taxon>
        <taxon>Craniata</taxon>
        <taxon>Vertebrata</taxon>
        <taxon>Euteleostomi</taxon>
        <taxon>Actinopterygii</taxon>
        <taxon>Neopterygii</taxon>
        <taxon>Teleostei</taxon>
        <taxon>Ostariophysi</taxon>
        <taxon>Cypriniformes</taxon>
        <taxon>Cyprinidae</taxon>
        <taxon>Cyprininae</taxon>
        <taxon>Cyprinus</taxon>
    </lineage>
</organism>
<accession>A0A8C1F245</accession>
<evidence type="ECO:0000259" key="5">
    <source>
        <dbReference type="Pfam" id="PF01869"/>
    </source>
</evidence>
<dbReference type="PROSITE" id="PS51257">
    <property type="entry name" value="PROKAR_LIPOPROTEIN"/>
    <property type="match status" value="1"/>
</dbReference>
<dbReference type="InterPro" id="IPR043129">
    <property type="entry name" value="ATPase_NBD"/>
</dbReference>
<dbReference type="GO" id="GO:0045127">
    <property type="term" value="F:N-acetylglucosamine kinase activity"/>
    <property type="evidence" value="ECO:0007669"/>
    <property type="project" value="UniProtKB-EC"/>
</dbReference>
<reference evidence="6" key="2">
    <citation type="submission" date="2025-09" db="UniProtKB">
        <authorList>
            <consortium name="Ensembl"/>
        </authorList>
    </citation>
    <scope>IDENTIFICATION</scope>
</reference>
<dbReference type="Proteomes" id="UP001108240">
    <property type="component" value="Unplaced"/>
</dbReference>
<sequence>MRQALTFPNFWCWTYSCPSLTGGTHSKAVLVSAEGHILAETDGPCTNHWLVGVDNCINGINDMVQRAKIKAGLDPDTPVCSLGMSLSGGEQKAAIQKLIDDMRERYPKLSQSYFITTDAIGAMATASDYGGIVVISGTGSNCKLVNPDGTQVGCGGWGHMMGDEGSAYWISHLAIKTVFDARDNLVTSPHDITYVKKAMEEYFQVSDLMGMLPHLYRNFQKSHFAGFCRKLAEGGDAGDALCQHVFTEAGRALGRHIVAVLPKVHQDLFSGELGLPVLCVGSVWRSWELMKSGFTQVLSEAQAHGYSHFQKYSLLTLRQSSALGGAKMGAQNAGASLPLDYSANVNMFFSHTFNQ</sequence>
<evidence type="ECO:0000313" key="6">
    <source>
        <dbReference type="Ensembl" id="ENSCCRP00000085183.2"/>
    </source>
</evidence>
<evidence type="ECO:0000313" key="7">
    <source>
        <dbReference type="Proteomes" id="UP001108240"/>
    </source>
</evidence>
<dbReference type="CDD" id="cd24078">
    <property type="entry name" value="ASKHA_NBD_NAGK_meta"/>
    <property type="match status" value="1"/>
</dbReference>
<dbReference type="InterPro" id="IPR002731">
    <property type="entry name" value="ATPase_BadF"/>
</dbReference>
<proteinExistence type="inferred from homology"/>
<evidence type="ECO:0000256" key="3">
    <source>
        <dbReference type="ARBA" id="ARBA00014974"/>
    </source>
</evidence>